<dbReference type="Pfam" id="PF00067">
    <property type="entry name" value="p450"/>
    <property type="match status" value="1"/>
</dbReference>
<accession>A0AAN9SJF6</accession>
<reference evidence="9 10" key="1">
    <citation type="submission" date="2024-01" db="EMBL/GenBank/DDBJ databases">
        <title>The genomes of 5 underutilized Papilionoideae crops provide insights into root nodulation and disease resistanc.</title>
        <authorList>
            <person name="Jiang F."/>
        </authorList>
    </citation>
    <scope>NUCLEOTIDE SEQUENCE [LARGE SCALE GENOMIC DNA]</scope>
    <source>
        <strain evidence="9">DUOXIRENSHENG_FW03</strain>
        <tissue evidence="9">Leaves</tissue>
    </source>
</reference>
<keyword evidence="10" id="KW-1185">Reference proteome</keyword>
<dbReference type="GO" id="GO:0020037">
    <property type="term" value="F:heme binding"/>
    <property type="evidence" value="ECO:0007669"/>
    <property type="project" value="InterPro"/>
</dbReference>
<keyword evidence="3" id="KW-0349">Heme</keyword>
<dbReference type="PANTHER" id="PTHR24296">
    <property type="entry name" value="CYTOCHROME P450"/>
    <property type="match status" value="1"/>
</dbReference>
<dbReference type="GO" id="GO:0004497">
    <property type="term" value="F:monooxygenase activity"/>
    <property type="evidence" value="ECO:0007669"/>
    <property type="project" value="UniProtKB-KW"/>
</dbReference>
<evidence type="ECO:0000256" key="2">
    <source>
        <dbReference type="ARBA" id="ARBA00010617"/>
    </source>
</evidence>
<evidence type="ECO:0000256" key="7">
    <source>
        <dbReference type="ARBA" id="ARBA00023033"/>
    </source>
</evidence>
<evidence type="ECO:0000256" key="1">
    <source>
        <dbReference type="ARBA" id="ARBA00001971"/>
    </source>
</evidence>
<keyword evidence="7" id="KW-0503">Monooxygenase</keyword>
<keyword evidence="5" id="KW-0560">Oxidoreductase</keyword>
<dbReference type="Proteomes" id="UP001386955">
    <property type="component" value="Unassembled WGS sequence"/>
</dbReference>
<dbReference type="InterPro" id="IPR001128">
    <property type="entry name" value="Cyt_P450"/>
</dbReference>
<evidence type="ECO:0000256" key="4">
    <source>
        <dbReference type="ARBA" id="ARBA00022723"/>
    </source>
</evidence>
<name>A0AAN9SJF6_PSOTE</name>
<dbReference type="Gene3D" id="1.10.630.10">
    <property type="entry name" value="Cytochrome P450"/>
    <property type="match status" value="1"/>
</dbReference>
<evidence type="ECO:0000313" key="10">
    <source>
        <dbReference type="Proteomes" id="UP001386955"/>
    </source>
</evidence>
<comment type="caution">
    <text evidence="9">The sequence shown here is derived from an EMBL/GenBank/DDBJ whole genome shotgun (WGS) entry which is preliminary data.</text>
</comment>
<dbReference type="GO" id="GO:0005506">
    <property type="term" value="F:iron ion binding"/>
    <property type="evidence" value="ECO:0007669"/>
    <property type="project" value="InterPro"/>
</dbReference>
<evidence type="ECO:0000256" key="8">
    <source>
        <dbReference type="SAM" id="Phobius"/>
    </source>
</evidence>
<evidence type="ECO:0000313" key="9">
    <source>
        <dbReference type="EMBL" id="KAK7396415.1"/>
    </source>
</evidence>
<comment type="cofactor">
    <cofactor evidence="1">
        <name>heme</name>
        <dbReference type="ChEBI" id="CHEBI:30413"/>
    </cofactor>
</comment>
<evidence type="ECO:0000256" key="3">
    <source>
        <dbReference type="ARBA" id="ARBA00022617"/>
    </source>
</evidence>
<sequence>MILMLVQQLLSFFLFIILPLFVFVFRRKPVIMNSKEITPSHNISLPKSYPFIGSYLAVKANENNHVQWLSDIIKVSPAATVVLHGPLGLRQVITGNPAIVEHILKTRFSNYQKGYTFIHTLSDLLGKGIFNTNGDKWKFQRQVASHEFNKKSLRRFVEQVADAELSNRLIPILASTALQDQTLNLQNILQRFAFDNVCQIAFGFDPEYLTSSVERSRFVQAFEEATGISSKRFFEPLPLVWETKRILNVGSEKRLRVAVREVQKFAKKIVREKKKELREKATLESGDMLSWFLSSGHTDEDFVMDIVISFIMVRDYLG</sequence>
<dbReference type="SUPFAM" id="SSF48264">
    <property type="entry name" value="Cytochrome P450"/>
    <property type="match status" value="1"/>
</dbReference>
<dbReference type="AlphaFoldDB" id="A0AAN9SJF6"/>
<comment type="similarity">
    <text evidence="2">Belongs to the cytochrome P450 family.</text>
</comment>
<keyword evidence="6" id="KW-0408">Iron</keyword>
<organism evidence="9 10">
    <name type="scientific">Psophocarpus tetragonolobus</name>
    <name type="common">Winged bean</name>
    <name type="synonym">Dolichos tetragonolobus</name>
    <dbReference type="NCBI Taxonomy" id="3891"/>
    <lineage>
        <taxon>Eukaryota</taxon>
        <taxon>Viridiplantae</taxon>
        <taxon>Streptophyta</taxon>
        <taxon>Embryophyta</taxon>
        <taxon>Tracheophyta</taxon>
        <taxon>Spermatophyta</taxon>
        <taxon>Magnoliopsida</taxon>
        <taxon>eudicotyledons</taxon>
        <taxon>Gunneridae</taxon>
        <taxon>Pentapetalae</taxon>
        <taxon>rosids</taxon>
        <taxon>fabids</taxon>
        <taxon>Fabales</taxon>
        <taxon>Fabaceae</taxon>
        <taxon>Papilionoideae</taxon>
        <taxon>50 kb inversion clade</taxon>
        <taxon>NPAAA clade</taxon>
        <taxon>indigoferoid/millettioid clade</taxon>
        <taxon>Phaseoleae</taxon>
        <taxon>Psophocarpus</taxon>
    </lineage>
</organism>
<evidence type="ECO:0008006" key="11">
    <source>
        <dbReference type="Google" id="ProtNLM"/>
    </source>
</evidence>
<feature type="transmembrane region" description="Helical" evidence="8">
    <location>
        <begin position="6"/>
        <end position="25"/>
    </location>
</feature>
<dbReference type="InterPro" id="IPR036396">
    <property type="entry name" value="Cyt_P450_sf"/>
</dbReference>
<gene>
    <name evidence="9" type="ORF">VNO78_17408</name>
</gene>
<dbReference type="GO" id="GO:0016705">
    <property type="term" value="F:oxidoreductase activity, acting on paired donors, with incorporation or reduction of molecular oxygen"/>
    <property type="evidence" value="ECO:0007669"/>
    <property type="project" value="InterPro"/>
</dbReference>
<evidence type="ECO:0000256" key="6">
    <source>
        <dbReference type="ARBA" id="ARBA00023004"/>
    </source>
</evidence>
<keyword evidence="4" id="KW-0479">Metal-binding</keyword>
<keyword evidence="8" id="KW-1133">Transmembrane helix</keyword>
<evidence type="ECO:0000256" key="5">
    <source>
        <dbReference type="ARBA" id="ARBA00023002"/>
    </source>
</evidence>
<keyword evidence="8" id="KW-0812">Transmembrane</keyword>
<proteinExistence type="inferred from homology"/>
<protein>
    <recommendedName>
        <fullName evidence="11">Cytochrome P450</fullName>
    </recommendedName>
</protein>
<keyword evidence="8" id="KW-0472">Membrane</keyword>
<dbReference type="EMBL" id="JAYMYS010000004">
    <property type="protein sequence ID" value="KAK7396415.1"/>
    <property type="molecule type" value="Genomic_DNA"/>
</dbReference>